<evidence type="ECO:0000256" key="1">
    <source>
        <dbReference type="SAM" id="MobiDB-lite"/>
    </source>
</evidence>
<dbReference type="AlphaFoldDB" id="A0A5C3L723"/>
<feature type="compositionally biased region" description="Polar residues" evidence="1">
    <location>
        <begin position="193"/>
        <end position="208"/>
    </location>
</feature>
<dbReference type="Proteomes" id="UP000307440">
    <property type="component" value="Unassembled WGS sequence"/>
</dbReference>
<proteinExistence type="predicted"/>
<sequence>MSTLSSSRSLLFYIMEGPSNRQTHRYTQCTGPSLPDASTKRPGDIFIVQHPLPAAYARGQDGWQKWECGRLTHPRFHDRIMGISKPGKQPRVFRWLTEKHRAHLVNYQTDIMREVNDVLASASSIPKKTTSRHRSSAKGKGAENPVQQSTGMAQPLSSLMATYQPEAEHSSANDVFMAPHPKPQVPQDDSGLLSGSNFQPVSGFNQENAMVDFP</sequence>
<name>A0A5C3L723_COPMA</name>
<organism evidence="2 3">
    <name type="scientific">Coprinopsis marcescibilis</name>
    <name type="common">Agaric fungus</name>
    <name type="synonym">Psathyrella marcescibilis</name>
    <dbReference type="NCBI Taxonomy" id="230819"/>
    <lineage>
        <taxon>Eukaryota</taxon>
        <taxon>Fungi</taxon>
        <taxon>Dikarya</taxon>
        <taxon>Basidiomycota</taxon>
        <taxon>Agaricomycotina</taxon>
        <taxon>Agaricomycetes</taxon>
        <taxon>Agaricomycetidae</taxon>
        <taxon>Agaricales</taxon>
        <taxon>Agaricineae</taxon>
        <taxon>Psathyrellaceae</taxon>
        <taxon>Coprinopsis</taxon>
    </lineage>
</organism>
<keyword evidence="3" id="KW-1185">Reference proteome</keyword>
<accession>A0A5C3L723</accession>
<gene>
    <name evidence="2" type="ORF">FA15DRAFT_665022</name>
</gene>
<evidence type="ECO:0000313" key="3">
    <source>
        <dbReference type="Proteomes" id="UP000307440"/>
    </source>
</evidence>
<reference evidence="2 3" key="1">
    <citation type="journal article" date="2019" name="Nat. Ecol. Evol.">
        <title>Megaphylogeny resolves global patterns of mushroom evolution.</title>
        <authorList>
            <person name="Varga T."/>
            <person name="Krizsan K."/>
            <person name="Foldi C."/>
            <person name="Dima B."/>
            <person name="Sanchez-Garcia M."/>
            <person name="Sanchez-Ramirez S."/>
            <person name="Szollosi G.J."/>
            <person name="Szarkandi J.G."/>
            <person name="Papp V."/>
            <person name="Albert L."/>
            <person name="Andreopoulos W."/>
            <person name="Angelini C."/>
            <person name="Antonin V."/>
            <person name="Barry K.W."/>
            <person name="Bougher N.L."/>
            <person name="Buchanan P."/>
            <person name="Buyck B."/>
            <person name="Bense V."/>
            <person name="Catcheside P."/>
            <person name="Chovatia M."/>
            <person name="Cooper J."/>
            <person name="Damon W."/>
            <person name="Desjardin D."/>
            <person name="Finy P."/>
            <person name="Geml J."/>
            <person name="Haridas S."/>
            <person name="Hughes K."/>
            <person name="Justo A."/>
            <person name="Karasinski D."/>
            <person name="Kautmanova I."/>
            <person name="Kiss B."/>
            <person name="Kocsube S."/>
            <person name="Kotiranta H."/>
            <person name="LaButti K.M."/>
            <person name="Lechner B.E."/>
            <person name="Liimatainen K."/>
            <person name="Lipzen A."/>
            <person name="Lukacs Z."/>
            <person name="Mihaltcheva S."/>
            <person name="Morgado L.N."/>
            <person name="Niskanen T."/>
            <person name="Noordeloos M.E."/>
            <person name="Ohm R.A."/>
            <person name="Ortiz-Santana B."/>
            <person name="Ovrebo C."/>
            <person name="Racz N."/>
            <person name="Riley R."/>
            <person name="Savchenko A."/>
            <person name="Shiryaev A."/>
            <person name="Soop K."/>
            <person name="Spirin V."/>
            <person name="Szebenyi C."/>
            <person name="Tomsovsky M."/>
            <person name="Tulloss R.E."/>
            <person name="Uehling J."/>
            <person name="Grigoriev I.V."/>
            <person name="Vagvolgyi C."/>
            <person name="Papp T."/>
            <person name="Martin F.M."/>
            <person name="Miettinen O."/>
            <person name="Hibbett D.S."/>
            <person name="Nagy L.G."/>
        </authorList>
    </citation>
    <scope>NUCLEOTIDE SEQUENCE [LARGE SCALE GENOMIC DNA]</scope>
    <source>
        <strain evidence="2 3">CBS 121175</strain>
    </source>
</reference>
<dbReference type="EMBL" id="ML210154">
    <property type="protein sequence ID" value="TFK28587.1"/>
    <property type="molecule type" value="Genomic_DNA"/>
</dbReference>
<feature type="region of interest" description="Disordered" evidence="1">
    <location>
        <begin position="174"/>
        <end position="214"/>
    </location>
</feature>
<feature type="region of interest" description="Disordered" evidence="1">
    <location>
        <begin position="123"/>
        <end position="149"/>
    </location>
</feature>
<protein>
    <submittedName>
        <fullName evidence="2">Uncharacterized protein</fullName>
    </submittedName>
</protein>
<evidence type="ECO:0000313" key="2">
    <source>
        <dbReference type="EMBL" id="TFK28587.1"/>
    </source>
</evidence>